<sequence length="81" mass="8648">MSDNTQATETMTVGALIAELQKLDPSRPVALGIMLGGEEEEEGEIDIYGIDLIEEMEAEDGSPAYVIACDLRGSDDEEEGA</sequence>
<dbReference type="RefSeq" id="WP_073133540.1">
    <property type="nucleotide sequence ID" value="NZ_FQZF01000008.1"/>
</dbReference>
<keyword evidence="2" id="KW-1185">Reference proteome</keyword>
<dbReference type="OrthoDB" id="7278955at2"/>
<proteinExistence type="predicted"/>
<reference evidence="1 2" key="1">
    <citation type="submission" date="2016-11" db="EMBL/GenBank/DDBJ databases">
        <authorList>
            <person name="Jaros S."/>
            <person name="Januszkiewicz K."/>
            <person name="Wedrychowicz H."/>
        </authorList>
    </citation>
    <scope>NUCLEOTIDE SEQUENCE [LARGE SCALE GENOMIC DNA]</scope>
    <source>
        <strain evidence="1 2">DSM 14916</strain>
    </source>
</reference>
<organism evidence="1 2">
    <name type="scientific">Muricoccus roseus</name>
    <dbReference type="NCBI Taxonomy" id="198092"/>
    <lineage>
        <taxon>Bacteria</taxon>
        <taxon>Pseudomonadati</taxon>
        <taxon>Pseudomonadota</taxon>
        <taxon>Alphaproteobacteria</taxon>
        <taxon>Acetobacterales</taxon>
        <taxon>Roseomonadaceae</taxon>
        <taxon>Muricoccus</taxon>
    </lineage>
</organism>
<dbReference type="Proteomes" id="UP000184387">
    <property type="component" value="Unassembled WGS sequence"/>
</dbReference>
<dbReference type="EMBL" id="FQZF01000008">
    <property type="protein sequence ID" value="SHJ07088.1"/>
    <property type="molecule type" value="Genomic_DNA"/>
</dbReference>
<dbReference type="AlphaFoldDB" id="A0A1M6GAV1"/>
<evidence type="ECO:0000313" key="1">
    <source>
        <dbReference type="EMBL" id="SHJ07088.1"/>
    </source>
</evidence>
<evidence type="ECO:0000313" key="2">
    <source>
        <dbReference type="Proteomes" id="UP000184387"/>
    </source>
</evidence>
<name>A0A1M6GAV1_9PROT</name>
<gene>
    <name evidence="1" type="ORF">SAMN02745194_01677</name>
</gene>
<protein>
    <submittedName>
        <fullName evidence="1">Uncharacterized protein</fullName>
    </submittedName>
</protein>
<dbReference type="STRING" id="198092.SAMN02745194_01677"/>
<accession>A0A1M6GAV1</accession>